<accession>A0AC34QKI8</accession>
<proteinExistence type="predicted"/>
<dbReference type="WBParaSite" id="JU765_v2.g17090.t1">
    <property type="protein sequence ID" value="JU765_v2.g17090.t1"/>
    <property type="gene ID" value="JU765_v2.g17090"/>
</dbReference>
<evidence type="ECO:0000313" key="2">
    <source>
        <dbReference type="WBParaSite" id="JU765_v2.g17090.t1"/>
    </source>
</evidence>
<reference evidence="2" key="1">
    <citation type="submission" date="2022-11" db="UniProtKB">
        <authorList>
            <consortium name="WormBaseParasite"/>
        </authorList>
    </citation>
    <scope>IDENTIFICATION</scope>
</reference>
<dbReference type="Proteomes" id="UP000887576">
    <property type="component" value="Unplaced"/>
</dbReference>
<sequence length="272" mass="29716">MNSISLLFLACIFVGFYSAINGAVVNASQFQGFSFFNSAGRQDLMGEKGIDDLNKSVNVEAATVSTSKKTTKATGKKNNGQLDMIIAAPVVTNNDNITDGVYVNPKDNTFNIAIGGANISIDLNNDQIKSINSTAKPLNGEQIPDSVKGKLPLFLQLANDTSRRSFFDIETNGNIKKLYYMQALVNWANAQGDNVKQEFFKYSDAIKAQNAAVRQEQANKVASMSKAAQSAHQKIQDILDNDQISKNEENQQIMKILNNLPLKVQNELNALA</sequence>
<name>A0AC34QKI8_9BILA</name>
<organism evidence="1 2">
    <name type="scientific">Panagrolaimus sp. JU765</name>
    <dbReference type="NCBI Taxonomy" id="591449"/>
    <lineage>
        <taxon>Eukaryota</taxon>
        <taxon>Metazoa</taxon>
        <taxon>Ecdysozoa</taxon>
        <taxon>Nematoda</taxon>
        <taxon>Chromadorea</taxon>
        <taxon>Rhabditida</taxon>
        <taxon>Tylenchina</taxon>
        <taxon>Panagrolaimomorpha</taxon>
        <taxon>Panagrolaimoidea</taxon>
        <taxon>Panagrolaimidae</taxon>
        <taxon>Panagrolaimus</taxon>
    </lineage>
</organism>
<protein>
    <submittedName>
        <fullName evidence="2">SXP/RAL-2 family protein Ani s 5-like cation-binding domain-containing protein</fullName>
    </submittedName>
</protein>
<evidence type="ECO:0000313" key="1">
    <source>
        <dbReference type="Proteomes" id="UP000887576"/>
    </source>
</evidence>